<keyword evidence="8 10" id="KW-1133">Transmembrane helix</keyword>
<feature type="transmembrane region" description="Helical" evidence="10">
    <location>
        <begin position="803"/>
        <end position="825"/>
    </location>
</feature>
<dbReference type="InterPro" id="IPR036412">
    <property type="entry name" value="HAD-like_sf"/>
</dbReference>
<dbReference type="RefSeq" id="WP_214610486.1">
    <property type="nucleotide sequence ID" value="NZ_JACATN010000001.1"/>
</dbReference>
<dbReference type="SUPFAM" id="SSF81653">
    <property type="entry name" value="Calcium ATPase, transduction domain A"/>
    <property type="match status" value="1"/>
</dbReference>
<organism evidence="12 13">
    <name type="scientific">Zobellia barbeyronii</name>
    <dbReference type="NCBI Taxonomy" id="2748009"/>
    <lineage>
        <taxon>Bacteria</taxon>
        <taxon>Pseudomonadati</taxon>
        <taxon>Bacteroidota</taxon>
        <taxon>Flavobacteriia</taxon>
        <taxon>Flavobacteriales</taxon>
        <taxon>Flavobacteriaceae</taxon>
        <taxon>Zobellia</taxon>
    </lineage>
</organism>
<dbReference type="Pfam" id="PF00702">
    <property type="entry name" value="Hydrolase"/>
    <property type="match status" value="1"/>
</dbReference>
<evidence type="ECO:0000256" key="8">
    <source>
        <dbReference type="ARBA" id="ARBA00022989"/>
    </source>
</evidence>
<keyword evidence="10" id="KW-1003">Cell membrane</keyword>
<feature type="transmembrane region" description="Helical" evidence="10">
    <location>
        <begin position="278"/>
        <end position="298"/>
    </location>
</feature>
<dbReference type="InterPro" id="IPR023298">
    <property type="entry name" value="ATPase_P-typ_TM_dom_sf"/>
</dbReference>
<dbReference type="InterPro" id="IPR017969">
    <property type="entry name" value="Heavy-metal-associated_CS"/>
</dbReference>
<evidence type="ECO:0000259" key="11">
    <source>
        <dbReference type="PROSITE" id="PS50846"/>
    </source>
</evidence>
<dbReference type="Pfam" id="PF00122">
    <property type="entry name" value="E1-E2_ATPase"/>
    <property type="match status" value="1"/>
</dbReference>
<dbReference type="CDD" id="cd02094">
    <property type="entry name" value="P-type_ATPase_Cu-like"/>
    <property type="match status" value="1"/>
</dbReference>
<comment type="caution">
    <text evidence="12">The sequence shown here is derived from an EMBL/GenBank/DDBJ whole genome shotgun (WGS) entry which is preliminary data.</text>
</comment>
<dbReference type="CDD" id="cd00371">
    <property type="entry name" value="HMA"/>
    <property type="match status" value="1"/>
</dbReference>
<feature type="transmembrane region" description="Helical" evidence="10">
    <location>
        <begin position="460"/>
        <end position="483"/>
    </location>
</feature>
<gene>
    <name evidence="12" type="ORF">HW347_03170</name>
</gene>
<keyword evidence="3 10" id="KW-0812">Transmembrane</keyword>
<dbReference type="PROSITE" id="PS01047">
    <property type="entry name" value="HMA_1"/>
    <property type="match status" value="1"/>
</dbReference>
<feature type="transmembrane region" description="Helical" evidence="10">
    <location>
        <begin position="207"/>
        <end position="228"/>
    </location>
</feature>
<feature type="transmembrane region" description="Helical" evidence="10">
    <location>
        <begin position="175"/>
        <end position="195"/>
    </location>
</feature>
<evidence type="ECO:0000256" key="7">
    <source>
        <dbReference type="ARBA" id="ARBA00022967"/>
    </source>
</evidence>
<dbReference type="InterPro" id="IPR018303">
    <property type="entry name" value="ATPase_P-typ_P_site"/>
</dbReference>
<dbReference type="SUPFAM" id="SSF56784">
    <property type="entry name" value="HAD-like"/>
    <property type="match status" value="1"/>
</dbReference>
<evidence type="ECO:0000256" key="5">
    <source>
        <dbReference type="ARBA" id="ARBA00022741"/>
    </source>
</evidence>
<keyword evidence="13" id="KW-1185">Reference proteome</keyword>
<dbReference type="SFLD" id="SFLDF00027">
    <property type="entry name" value="p-type_atpase"/>
    <property type="match status" value="1"/>
</dbReference>
<dbReference type="PANTHER" id="PTHR43520:SF8">
    <property type="entry name" value="P-TYPE CU(+) TRANSPORTER"/>
    <property type="match status" value="1"/>
</dbReference>
<dbReference type="InterPro" id="IPR045800">
    <property type="entry name" value="HMBD"/>
</dbReference>
<dbReference type="EMBL" id="JACATN010000001">
    <property type="protein sequence ID" value="MBT2160249.1"/>
    <property type="molecule type" value="Genomic_DNA"/>
</dbReference>
<dbReference type="Pfam" id="PF00403">
    <property type="entry name" value="HMA"/>
    <property type="match status" value="1"/>
</dbReference>
<dbReference type="Gene3D" id="3.40.50.1000">
    <property type="entry name" value="HAD superfamily/HAD-like"/>
    <property type="match status" value="1"/>
</dbReference>
<dbReference type="InterPro" id="IPR023299">
    <property type="entry name" value="ATPase_P-typ_cyto_dom_N"/>
</dbReference>
<comment type="subcellular location">
    <subcellularLocation>
        <location evidence="10">Cell membrane</location>
    </subcellularLocation>
    <subcellularLocation>
        <location evidence="1">Endomembrane system</location>
        <topology evidence="1">Multi-pass membrane protein</topology>
    </subcellularLocation>
</comment>
<dbReference type="PROSITE" id="PS50846">
    <property type="entry name" value="HMA_2"/>
    <property type="match status" value="1"/>
</dbReference>
<reference evidence="12 13" key="1">
    <citation type="submission" date="2020-06" db="EMBL/GenBank/DDBJ databases">
        <authorList>
            <person name="Isaeva M.P."/>
            <person name="Chernysheva N.Y."/>
        </authorList>
    </citation>
    <scope>NUCLEOTIDE SEQUENCE [LARGE SCALE GENOMIC DNA]</scope>
    <source>
        <strain evidence="12 13">KMM 6746</strain>
    </source>
</reference>
<dbReference type="Gene3D" id="3.30.70.100">
    <property type="match status" value="1"/>
</dbReference>
<dbReference type="InterPro" id="IPR059000">
    <property type="entry name" value="ATPase_P-type_domA"/>
</dbReference>
<keyword evidence="9 10" id="KW-0472">Membrane</keyword>
<evidence type="ECO:0000256" key="4">
    <source>
        <dbReference type="ARBA" id="ARBA00022723"/>
    </source>
</evidence>
<feature type="transmembrane region" description="Helical" evidence="10">
    <location>
        <begin position="435"/>
        <end position="454"/>
    </location>
</feature>
<dbReference type="InterPro" id="IPR006121">
    <property type="entry name" value="HMA_dom"/>
</dbReference>
<evidence type="ECO:0000313" key="13">
    <source>
        <dbReference type="Proteomes" id="UP000740413"/>
    </source>
</evidence>
<keyword evidence="5 10" id="KW-0547">Nucleotide-binding</keyword>
<dbReference type="Gene3D" id="3.40.1110.10">
    <property type="entry name" value="Calcium-transporting ATPase, cytoplasmic domain N"/>
    <property type="match status" value="1"/>
</dbReference>
<dbReference type="SFLD" id="SFLDS00003">
    <property type="entry name" value="Haloacid_Dehalogenase"/>
    <property type="match status" value="1"/>
</dbReference>
<sequence length="833" mass="90166">MTHTYHIHGMTCNGCRGHVEQTLSKVAGVTSASVNLEKAEATIEMESHIPIETFQKTLLDDGGSYSIHNVGEHQQHPVEKAEKPKGKGTGIFYCPMHCEDDKTYDEAGDCPVCGMDLVEEQNLSATTAEQWTCPMHPEIIRDEPGSCPICGMDLVPLQPDLSAEEKTYKKLSKKFWIAGALTLPIFLIAMSEMIPNNPLYDVMEQKWWNWIQFALSIPVVFYATWMFFERAYRSIKTWNLNMFTLIGIGAGVAWLFSVFGMLFPDFFPPQFKTESGAVHVYFEAATVILTLVLMGQVLEARAHSKTNSAVKELLKLAPNKAVRVVDGVEEEVSIEKIQKGDTLRVKPGEKIPVDGVITEGQTTVDESMISGEPIPVNKIIDDKVSSGTINGNQTFLMKAEKVGNDTLLSQIVQMVNDASRSRAPIQKLADTVSSYFVPVVVIISVITFAVWAVWGPEPAYVFALVNAIAVLIIACPCALGLATPMSIMVGVGKGAQNGVLVKNAEALEKMYKVDTLIVDKTGTITEGKPTVEAIGTSKGDYSENEVLQFIASLNSSSEHPLAEATVKYGKEQGVEVLKTENFNAVTGKGVEGKIDGKKVALGNIKMMEHVNAALSTDFQNEANEHQKKGKTVSYLAIDEAVVGFVVIGDKIKETSAKAIKALQEKGIVVIMLTGDNHDTAQAVAKELNLQDFKAGMLPEDKLAEVKKLQEEGHVVAMAGDGINDAPALAKSDVGIAMGTGTDVAIESAMITLVKGDLHGIVKARNLSDAVMKNIKQNLFFALIYNTIGIPIAAGVLYPVFGLLLSPMIAALAMSFSSVSVIANALRLRTVKIG</sequence>
<keyword evidence="6 10" id="KW-0067">ATP-binding</keyword>
<dbReference type="InterPro" id="IPR001757">
    <property type="entry name" value="P_typ_ATPase"/>
</dbReference>
<proteinExistence type="inferred from homology"/>
<evidence type="ECO:0000256" key="10">
    <source>
        <dbReference type="RuleBase" id="RU362081"/>
    </source>
</evidence>
<dbReference type="NCBIfam" id="TIGR01525">
    <property type="entry name" value="ATPase-IB_hvy"/>
    <property type="match status" value="1"/>
</dbReference>
<dbReference type="PRINTS" id="PR00119">
    <property type="entry name" value="CATATPASE"/>
</dbReference>
<keyword evidence="4 10" id="KW-0479">Metal-binding</keyword>
<dbReference type="Proteomes" id="UP000740413">
    <property type="component" value="Unassembled WGS sequence"/>
</dbReference>
<feature type="transmembrane region" description="Helical" evidence="10">
    <location>
        <begin position="778"/>
        <end position="797"/>
    </location>
</feature>
<protein>
    <submittedName>
        <fullName evidence="12">Copper-translocating P-type ATPase</fullName>
    </submittedName>
</protein>
<evidence type="ECO:0000256" key="9">
    <source>
        <dbReference type="ARBA" id="ARBA00023136"/>
    </source>
</evidence>
<evidence type="ECO:0000256" key="3">
    <source>
        <dbReference type="ARBA" id="ARBA00022692"/>
    </source>
</evidence>
<evidence type="ECO:0000256" key="2">
    <source>
        <dbReference type="ARBA" id="ARBA00006024"/>
    </source>
</evidence>
<dbReference type="NCBIfam" id="TIGR01511">
    <property type="entry name" value="ATPase-IB1_Cu"/>
    <property type="match status" value="1"/>
</dbReference>
<dbReference type="InterPro" id="IPR044492">
    <property type="entry name" value="P_typ_ATPase_HD_dom"/>
</dbReference>
<feature type="transmembrane region" description="Helical" evidence="10">
    <location>
        <begin position="240"/>
        <end position="263"/>
    </location>
</feature>
<dbReference type="InterPro" id="IPR027256">
    <property type="entry name" value="P-typ_ATPase_IB"/>
</dbReference>
<name>A0ABS5WA13_9FLAO</name>
<dbReference type="PROSITE" id="PS00154">
    <property type="entry name" value="ATPASE_E1_E2"/>
    <property type="match status" value="1"/>
</dbReference>
<dbReference type="PANTHER" id="PTHR43520">
    <property type="entry name" value="ATP7, ISOFORM B"/>
    <property type="match status" value="1"/>
</dbReference>
<dbReference type="Gene3D" id="2.70.150.10">
    <property type="entry name" value="Calcium-transporting ATPase, cytoplasmic transduction domain A"/>
    <property type="match status" value="1"/>
</dbReference>
<feature type="domain" description="HMA" evidence="11">
    <location>
        <begin position="1"/>
        <end position="66"/>
    </location>
</feature>
<comment type="similarity">
    <text evidence="2 10">Belongs to the cation transport ATPase (P-type) (TC 3.A.3) family. Type IB subfamily.</text>
</comment>
<accession>A0ABS5WA13</accession>
<dbReference type="InterPro" id="IPR023214">
    <property type="entry name" value="HAD_sf"/>
</dbReference>
<evidence type="ECO:0000256" key="1">
    <source>
        <dbReference type="ARBA" id="ARBA00004127"/>
    </source>
</evidence>
<dbReference type="SUPFAM" id="SSF81665">
    <property type="entry name" value="Calcium ATPase, transmembrane domain M"/>
    <property type="match status" value="1"/>
</dbReference>
<evidence type="ECO:0000256" key="6">
    <source>
        <dbReference type="ARBA" id="ARBA00022840"/>
    </source>
</evidence>
<dbReference type="SUPFAM" id="SSF55008">
    <property type="entry name" value="HMA, heavy metal-associated domain"/>
    <property type="match status" value="1"/>
</dbReference>
<dbReference type="Pfam" id="PF19335">
    <property type="entry name" value="HMBD"/>
    <property type="match status" value="2"/>
</dbReference>
<dbReference type="SFLD" id="SFLDG00002">
    <property type="entry name" value="C1.7:_P-type_atpase_like"/>
    <property type="match status" value="1"/>
</dbReference>
<dbReference type="InterPro" id="IPR008250">
    <property type="entry name" value="ATPase_P-typ_transduc_dom_A_sf"/>
</dbReference>
<dbReference type="PRINTS" id="PR00943">
    <property type="entry name" value="CUATPASE"/>
</dbReference>
<dbReference type="InterPro" id="IPR036163">
    <property type="entry name" value="HMA_dom_sf"/>
</dbReference>
<keyword evidence="7" id="KW-1278">Translocase</keyword>
<dbReference type="NCBIfam" id="TIGR01494">
    <property type="entry name" value="ATPase_P-type"/>
    <property type="match status" value="1"/>
</dbReference>
<evidence type="ECO:0000313" key="12">
    <source>
        <dbReference type="EMBL" id="MBT2160249.1"/>
    </source>
</evidence>
<reference evidence="13" key="2">
    <citation type="submission" date="2023-07" db="EMBL/GenBank/DDBJ databases">
        <title>Zobellia barbeyronii sp. nov., a new marine flavobacterium, isolated from green and red algae.</title>
        <authorList>
            <person name="Nedashkovskaya O.I."/>
            <person name="Otstavnykh N."/>
            <person name="Zhukova N."/>
            <person name="Guzev K."/>
            <person name="Chausova V."/>
            <person name="Tekutyeva L."/>
            <person name="Mikhailov V."/>
            <person name="Isaeva M."/>
        </authorList>
    </citation>
    <scope>NUCLEOTIDE SEQUENCE [LARGE SCALE GENOMIC DNA]</scope>
    <source>
        <strain evidence="13">KMM 6746</strain>
    </source>
</reference>